<dbReference type="PROSITE" id="PS50600">
    <property type="entry name" value="ULP_PROTEASE"/>
    <property type="match status" value="1"/>
</dbReference>
<keyword evidence="2" id="KW-0645">Protease</keyword>
<protein>
    <recommendedName>
        <fullName evidence="4">Ubiquitin-like protease family profile domain-containing protein</fullName>
    </recommendedName>
</protein>
<dbReference type="AlphaFoldDB" id="A0A834Z232"/>
<evidence type="ECO:0000259" key="4">
    <source>
        <dbReference type="PROSITE" id="PS50600"/>
    </source>
</evidence>
<evidence type="ECO:0000256" key="1">
    <source>
        <dbReference type="ARBA" id="ARBA00005234"/>
    </source>
</evidence>
<dbReference type="GO" id="GO:0006508">
    <property type="term" value="P:proteolysis"/>
    <property type="evidence" value="ECO:0007669"/>
    <property type="project" value="UniProtKB-KW"/>
</dbReference>
<evidence type="ECO:0000256" key="2">
    <source>
        <dbReference type="ARBA" id="ARBA00022670"/>
    </source>
</evidence>
<proteinExistence type="inferred from homology"/>
<comment type="caution">
    <text evidence="5">The sequence shown here is derived from an EMBL/GenBank/DDBJ whole genome shotgun (WGS) entry which is preliminary data.</text>
</comment>
<dbReference type="OrthoDB" id="1930729at2759"/>
<dbReference type="InterPro" id="IPR003653">
    <property type="entry name" value="Peptidase_C48_C"/>
</dbReference>
<dbReference type="Proteomes" id="UP000655225">
    <property type="component" value="Unassembled WGS sequence"/>
</dbReference>
<organism evidence="5 6">
    <name type="scientific">Tetracentron sinense</name>
    <name type="common">Spur-leaf</name>
    <dbReference type="NCBI Taxonomy" id="13715"/>
    <lineage>
        <taxon>Eukaryota</taxon>
        <taxon>Viridiplantae</taxon>
        <taxon>Streptophyta</taxon>
        <taxon>Embryophyta</taxon>
        <taxon>Tracheophyta</taxon>
        <taxon>Spermatophyta</taxon>
        <taxon>Magnoliopsida</taxon>
        <taxon>Trochodendrales</taxon>
        <taxon>Trochodendraceae</taxon>
        <taxon>Tetracentron</taxon>
    </lineage>
</organism>
<evidence type="ECO:0000313" key="6">
    <source>
        <dbReference type="Proteomes" id="UP000655225"/>
    </source>
</evidence>
<feature type="domain" description="Ubiquitin-like protease family profile" evidence="4">
    <location>
        <begin position="504"/>
        <end position="683"/>
    </location>
</feature>
<keyword evidence="3" id="KW-0378">Hydrolase</keyword>
<dbReference type="PANTHER" id="PTHR48449:SF1">
    <property type="entry name" value="DUF1985 DOMAIN-CONTAINING PROTEIN"/>
    <property type="match status" value="1"/>
</dbReference>
<dbReference type="EMBL" id="JABCRI010000011">
    <property type="protein sequence ID" value="KAF8397935.1"/>
    <property type="molecule type" value="Genomic_DNA"/>
</dbReference>
<dbReference type="GO" id="GO:0008234">
    <property type="term" value="F:cysteine-type peptidase activity"/>
    <property type="evidence" value="ECO:0007669"/>
    <property type="project" value="InterPro"/>
</dbReference>
<gene>
    <name evidence="5" type="ORF">HHK36_016861</name>
</gene>
<dbReference type="SUPFAM" id="SSF54001">
    <property type="entry name" value="Cysteine proteinases"/>
    <property type="match status" value="1"/>
</dbReference>
<dbReference type="Gene3D" id="3.40.395.10">
    <property type="entry name" value="Adenoviral Proteinase, Chain A"/>
    <property type="match status" value="1"/>
</dbReference>
<evidence type="ECO:0000313" key="5">
    <source>
        <dbReference type="EMBL" id="KAF8397935.1"/>
    </source>
</evidence>
<dbReference type="Pfam" id="PF02902">
    <property type="entry name" value="Peptidase_C48"/>
    <property type="match status" value="1"/>
</dbReference>
<reference evidence="5 6" key="1">
    <citation type="submission" date="2020-04" db="EMBL/GenBank/DDBJ databases">
        <title>Plant Genome Project.</title>
        <authorList>
            <person name="Zhang R.-G."/>
        </authorList>
    </citation>
    <scope>NUCLEOTIDE SEQUENCE [LARGE SCALE GENOMIC DNA]</scope>
    <source>
        <strain evidence="5">YNK0</strain>
        <tissue evidence="5">Leaf</tissue>
    </source>
</reference>
<name>A0A834Z232_TETSI</name>
<keyword evidence="6" id="KW-1185">Reference proteome</keyword>
<dbReference type="Pfam" id="PF09331">
    <property type="entry name" value="DUF1985"/>
    <property type="match status" value="1"/>
</dbReference>
<accession>A0A834Z232</accession>
<sequence>MNKKYHAMPFCLIQKGKKKPTAKCTMEGLHIIRKSFEDKKNRVLMYKKTCFGHLYDLPNKYKFVSYTVHLLLQRHIGDMKFNVKGTTLSFSELDFATILGLRFRPHPPPLKKECMVSENSIRNRLFKDVKYVKKCHPVERFVSCVDDTDAVKLALIIFLEYYLLGSETHTRVNEHYLELVNNLEEFNKYPWGLVSYKRTTEKLAHGLNNASPRYNLYGCPFAFQAWAFEHIPELANFCVKEHKGIYFPWMMKWQSTKVIHECDTLKNVIFEKPDLKVIERLVLTKEEKQHKFIRDLLLSHVEDKAKKGGAEGHMKMMESSKRLNVEDNNSKEYGEECHMKSQESIKSSNVKDVHNQSLSAQVEICISMLGDISKRLAKVEAWVGSRPHPPHSAKCHEGSSGEYPSHECHQALYKPILGEMSDRLARVEAWMGLQSSQPPPTECHEGTPSKYPSYACIQTPVQPSIGEAPPSVTKRPRRNIISSDILHSSSVNIDVPIGKKVDRTGLKIDPLRALDKKSIEVVKHFSLEKDKGSHIDAYMSLLKNRHEKYSYPQSCVFGMVWFMESLVADSTNFHNFSVDPKNHNKSTSEIAKEFKWNSNNLVVASGEKGHPVMWMADRIYLPFNWNNLHWALAVLDPKKRTVYILDSMNFDPWEKYQIQLKAMVEILPYTLPRCRRCRGHLWG</sequence>
<dbReference type="InterPro" id="IPR015410">
    <property type="entry name" value="DUF1985"/>
</dbReference>
<evidence type="ECO:0000256" key="3">
    <source>
        <dbReference type="ARBA" id="ARBA00022801"/>
    </source>
</evidence>
<comment type="similarity">
    <text evidence="1">Belongs to the peptidase C48 family.</text>
</comment>
<dbReference type="InterPro" id="IPR038765">
    <property type="entry name" value="Papain-like_cys_pep_sf"/>
</dbReference>
<dbReference type="PANTHER" id="PTHR48449">
    <property type="entry name" value="DUF1985 DOMAIN-CONTAINING PROTEIN"/>
    <property type="match status" value="1"/>
</dbReference>